<name>A0A814BP64_9BILA</name>
<sequence length="123" mass="13083">RYEQLLDGQNGLKEALDRARQNRQHGITWNSDIDTTFLNLIPSPDPSFFTLSSDPPPPPASSAYYSVETPLTILQSSINGGGVSGVSSVSSSGSGRYGTGYGYRSPGYSPGHPQPPKPPKSSK</sequence>
<organism evidence="2 4">
    <name type="scientific">Didymodactylos carnosus</name>
    <dbReference type="NCBI Taxonomy" id="1234261"/>
    <lineage>
        <taxon>Eukaryota</taxon>
        <taxon>Metazoa</taxon>
        <taxon>Spiralia</taxon>
        <taxon>Gnathifera</taxon>
        <taxon>Rotifera</taxon>
        <taxon>Eurotatoria</taxon>
        <taxon>Bdelloidea</taxon>
        <taxon>Philodinida</taxon>
        <taxon>Philodinidae</taxon>
        <taxon>Didymodactylos</taxon>
    </lineage>
</organism>
<feature type="compositionally biased region" description="Pro residues" evidence="1">
    <location>
        <begin position="112"/>
        <end position="123"/>
    </location>
</feature>
<comment type="caution">
    <text evidence="2">The sequence shown here is derived from an EMBL/GenBank/DDBJ whole genome shotgun (WGS) entry which is preliminary data.</text>
</comment>
<dbReference type="Proteomes" id="UP000663829">
    <property type="component" value="Unassembled WGS sequence"/>
</dbReference>
<feature type="compositionally biased region" description="Low complexity" evidence="1">
    <location>
        <begin position="102"/>
        <end position="111"/>
    </location>
</feature>
<dbReference type="EMBL" id="CAJNOQ010001979">
    <property type="protein sequence ID" value="CAF0930948.1"/>
    <property type="molecule type" value="Genomic_DNA"/>
</dbReference>
<gene>
    <name evidence="2" type="ORF">GPM918_LOCUS10178</name>
    <name evidence="3" type="ORF">SRO942_LOCUS10179</name>
</gene>
<feature type="non-terminal residue" evidence="2">
    <location>
        <position position="1"/>
    </location>
</feature>
<evidence type="ECO:0000256" key="1">
    <source>
        <dbReference type="SAM" id="MobiDB-lite"/>
    </source>
</evidence>
<proteinExistence type="predicted"/>
<feature type="compositionally biased region" description="Low complexity" evidence="1">
    <location>
        <begin position="85"/>
        <end position="94"/>
    </location>
</feature>
<dbReference type="EMBL" id="CAJOBC010001979">
    <property type="protein sequence ID" value="CAF3708890.1"/>
    <property type="molecule type" value="Genomic_DNA"/>
</dbReference>
<dbReference type="AlphaFoldDB" id="A0A814BP64"/>
<keyword evidence="4" id="KW-1185">Reference proteome</keyword>
<dbReference type="Proteomes" id="UP000681722">
    <property type="component" value="Unassembled WGS sequence"/>
</dbReference>
<evidence type="ECO:0000313" key="4">
    <source>
        <dbReference type="Proteomes" id="UP000663829"/>
    </source>
</evidence>
<reference evidence="2" key="1">
    <citation type="submission" date="2021-02" db="EMBL/GenBank/DDBJ databases">
        <authorList>
            <person name="Nowell W R."/>
        </authorList>
    </citation>
    <scope>NUCLEOTIDE SEQUENCE</scope>
</reference>
<feature type="region of interest" description="Disordered" evidence="1">
    <location>
        <begin position="78"/>
        <end position="123"/>
    </location>
</feature>
<evidence type="ECO:0000313" key="2">
    <source>
        <dbReference type="EMBL" id="CAF0930948.1"/>
    </source>
</evidence>
<protein>
    <submittedName>
        <fullName evidence="2">Uncharacterized protein</fullName>
    </submittedName>
</protein>
<accession>A0A814BP64</accession>
<evidence type="ECO:0000313" key="3">
    <source>
        <dbReference type="EMBL" id="CAF3708890.1"/>
    </source>
</evidence>